<dbReference type="PANTHER" id="PTHR34414:SF1">
    <property type="entry name" value="SUBTILISIN-LIKE SERINE PROTEASE"/>
    <property type="match status" value="1"/>
</dbReference>
<keyword evidence="1" id="KW-0472">Membrane</keyword>
<dbReference type="Pfam" id="PF20246">
    <property type="entry name" value="DUF6601"/>
    <property type="match status" value="1"/>
</dbReference>
<proteinExistence type="predicted"/>
<keyword evidence="1" id="KW-0812">Transmembrane</keyword>
<dbReference type="PANTHER" id="PTHR34414">
    <property type="entry name" value="HET DOMAIN-CONTAINING PROTEIN-RELATED"/>
    <property type="match status" value="1"/>
</dbReference>
<dbReference type="GO" id="GO:0016740">
    <property type="term" value="F:transferase activity"/>
    <property type="evidence" value="ECO:0007669"/>
    <property type="project" value="UniProtKB-KW"/>
</dbReference>
<dbReference type="OrthoDB" id="5086500at2759"/>
<gene>
    <name evidence="2" type="ORF">GTA08_BOTSDO12596</name>
</gene>
<dbReference type="Proteomes" id="UP000572817">
    <property type="component" value="Unassembled WGS sequence"/>
</dbReference>
<dbReference type="AlphaFoldDB" id="A0A8H4N955"/>
<sequence length="304" mass="35110">MHASAWIPFDVPILANTAQPEDVKQHADLLPATYRLGPYYDQVAVARPDLDFLKAELLVEKLNYMHDWMWVVGRPMPPRPLHRQALLSRSIVVTEQMDLHLVWTARHQIFLKPVPRFLLSPDFWSAHILCPGTSQYNCANQDRKDCRQRQKLTGCALGFLFSYAALVAYESDYRIACNEGLLPHEVTWPAWKRFTKKLLENYDYASINPRYHYGELRLGRLNKVYRYRYGHLRGYTSTASYNLYIQFFQDNLTHLAAFLGYVVIALTALQVGLATDRLQPSSTFQNLSYGFTVFSIAAPILEKT</sequence>
<dbReference type="EMBL" id="WWBZ02000008">
    <property type="protein sequence ID" value="KAF4311878.1"/>
    <property type="molecule type" value="Genomic_DNA"/>
</dbReference>
<keyword evidence="3" id="KW-1185">Reference proteome</keyword>
<reference evidence="2" key="1">
    <citation type="submission" date="2020-04" db="EMBL/GenBank/DDBJ databases">
        <title>Genome Assembly and Annotation of Botryosphaeria dothidea sdau 11-99, a Latent Pathogen of Apple Fruit Ring Rot in China.</title>
        <authorList>
            <person name="Yu C."/>
            <person name="Diao Y."/>
            <person name="Lu Q."/>
            <person name="Zhao J."/>
            <person name="Cui S."/>
            <person name="Peng C."/>
            <person name="He B."/>
            <person name="Liu H."/>
        </authorList>
    </citation>
    <scope>NUCLEOTIDE SEQUENCE [LARGE SCALE GENOMIC DNA]</scope>
    <source>
        <strain evidence="2">Sdau11-99</strain>
    </source>
</reference>
<evidence type="ECO:0000313" key="3">
    <source>
        <dbReference type="Proteomes" id="UP000572817"/>
    </source>
</evidence>
<organism evidence="2 3">
    <name type="scientific">Botryosphaeria dothidea</name>
    <dbReference type="NCBI Taxonomy" id="55169"/>
    <lineage>
        <taxon>Eukaryota</taxon>
        <taxon>Fungi</taxon>
        <taxon>Dikarya</taxon>
        <taxon>Ascomycota</taxon>
        <taxon>Pezizomycotina</taxon>
        <taxon>Dothideomycetes</taxon>
        <taxon>Dothideomycetes incertae sedis</taxon>
        <taxon>Botryosphaeriales</taxon>
        <taxon>Botryosphaeriaceae</taxon>
        <taxon>Botryosphaeria</taxon>
    </lineage>
</organism>
<protein>
    <submittedName>
        <fullName evidence="2">Glycosyltransferase family 28 domain-containing protein</fullName>
    </submittedName>
</protein>
<keyword evidence="1" id="KW-1133">Transmembrane helix</keyword>
<accession>A0A8H4N955</accession>
<name>A0A8H4N955_9PEZI</name>
<evidence type="ECO:0000256" key="1">
    <source>
        <dbReference type="SAM" id="Phobius"/>
    </source>
</evidence>
<evidence type="ECO:0000313" key="2">
    <source>
        <dbReference type="EMBL" id="KAF4311878.1"/>
    </source>
</evidence>
<dbReference type="InterPro" id="IPR046536">
    <property type="entry name" value="DUF6601"/>
</dbReference>
<comment type="caution">
    <text evidence="2">The sequence shown here is derived from an EMBL/GenBank/DDBJ whole genome shotgun (WGS) entry which is preliminary data.</text>
</comment>
<feature type="transmembrane region" description="Helical" evidence="1">
    <location>
        <begin position="252"/>
        <end position="273"/>
    </location>
</feature>